<name>A0A835N9M2_9ROSI</name>
<protein>
    <recommendedName>
        <fullName evidence="4">Secreted protein</fullName>
    </recommendedName>
</protein>
<evidence type="ECO:0000313" key="3">
    <source>
        <dbReference type="Proteomes" id="UP000657918"/>
    </source>
</evidence>
<dbReference type="AlphaFoldDB" id="A0A835N9M2"/>
<evidence type="ECO:0008006" key="4">
    <source>
        <dbReference type="Google" id="ProtNLM"/>
    </source>
</evidence>
<dbReference type="EMBL" id="JADGMS010000001">
    <property type="protein sequence ID" value="KAF9688853.1"/>
    <property type="molecule type" value="Genomic_DNA"/>
</dbReference>
<proteinExistence type="predicted"/>
<dbReference type="OrthoDB" id="1887047at2759"/>
<comment type="caution">
    <text evidence="2">The sequence shown here is derived from an EMBL/GenBank/DDBJ whole genome shotgun (WGS) entry which is preliminary data.</text>
</comment>
<feature type="chain" id="PRO_5032414522" description="Secreted protein" evidence="1">
    <location>
        <begin position="21"/>
        <end position="63"/>
    </location>
</feature>
<gene>
    <name evidence="2" type="ORF">SADUNF_Sadunf01G0031100</name>
</gene>
<evidence type="ECO:0000313" key="2">
    <source>
        <dbReference type="EMBL" id="KAF9688853.1"/>
    </source>
</evidence>
<accession>A0A835N9M2</accession>
<dbReference type="Proteomes" id="UP000657918">
    <property type="component" value="Unassembled WGS sequence"/>
</dbReference>
<sequence>MLLITPLPLVKLWVVIGVLAPLSPIRDDLCTSLFFTPAASLRISEPLATLLLTPSTSLYILEF</sequence>
<organism evidence="2 3">
    <name type="scientific">Salix dunnii</name>
    <dbReference type="NCBI Taxonomy" id="1413687"/>
    <lineage>
        <taxon>Eukaryota</taxon>
        <taxon>Viridiplantae</taxon>
        <taxon>Streptophyta</taxon>
        <taxon>Embryophyta</taxon>
        <taxon>Tracheophyta</taxon>
        <taxon>Spermatophyta</taxon>
        <taxon>Magnoliopsida</taxon>
        <taxon>eudicotyledons</taxon>
        <taxon>Gunneridae</taxon>
        <taxon>Pentapetalae</taxon>
        <taxon>rosids</taxon>
        <taxon>fabids</taxon>
        <taxon>Malpighiales</taxon>
        <taxon>Salicaceae</taxon>
        <taxon>Saliceae</taxon>
        <taxon>Salix</taxon>
    </lineage>
</organism>
<reference evidence="2 3" key="1">
    <citation type="submission" date="2020-10" db="EMBL/GenBank/DDBJ databases">
        <title>Plant Genome Project.</title>
        <authorList>
            <person name="Zhang R.-G."/>
        </authorList>
    </citation>
    <scope>NUCLEOTIDE SEQUENCE [LARGE SCALE GENOMIC DNA]</scope>
    <source>
        <strain evidence="2">FAFU-HL-1</strain>
        <tissue evidence="2">Leaf</tissue>
    </source>
</reference>
<keyword evidence="3" id="KW-1185">Reference proteome</keyword>
<feature type="signal peptide" evidence="1">
    <location>
        <begin position="1"/>
        <end position="20"/>
    </location>
</feature>
<evidence type="ECO:0000256" key="1">
    <source>
        <dbReference type="SAM" id="SignalP"/>
    </source>
</evidence>
<keyword evidence="1" id="KW-0732">Signal</keyword>